<keyword evidence="3" id="KW-1185">Reference proteome</keyword>
<dbReference type="GeneID" id="87823777"/>
<reference evidence="2" key="1">
    <citation type="journal article" date="2023" name="Mol. Phylogenet. Evol.">
        <title>Genome-scale phylogeny and comparative genomics of the fungal order Sordariales.</title>
        <authorList>
            <person name="Hensen N."/>
            <person name="Bonometti L."/>
            <person name="Westerberg I."/>
            <person name="Brannstrom I.O."/>
            <person name="Guillou S."/>
            <person name="Cros-Aarteil S."/>
            <person name="Calhoun S."/>
            <person name="Haridas S."/>
            <person name="Kuo A."/>
            <person name="Mondo S."/>
            <person name="Pangilinan J."/>
            <person name="Riley R."/>
            <person name="LaButti K."/>
            <person name="Andreopoulos B."/>
            <person name="Lipzen A."/>
            <person name="Chen C."/>
            <person name="Yan M."/>
            <person name="Daum C."/>
            <person name="Ng V."/>
            <person name="Clum A."/>
            <person name="Steindorff A."/>
            <person name="Ohm R.A."/>
            <person name="Martin F."/>
            <person name="Silar P."/>
            <person name="Natvig D.O."/>
            <person name="Lalanne C."/>
            <person name="Gautier V."/>
            <person name="Ament-Velasquez S.L."/>
            <person name="Kruys A."/>
            <person name="Hutchinson M.I."/>
            <person name="Powell A.J."/>
            <person name="Barry K."/>
            <person name="Miller A.N."/>
            <person name="Grigoriev I.V."/>
            <person name="Debuchy R."/>
            <person name="Gladieux P."/>
            <person name="Hiltunen Thoren M."/>
            <person name="Johannesson H."/>
        </authorList>
    </citation>
    <scope>NUCLEOTIDE SEQUENCE</scope>
    <source>
        <strain evidence="2">CBS 731.68</strain>
    </source>
</reference>
<evidence type="ECO:0000256" key="1">
    <source>
        <dbReference type="SAM" id="MobiDB-lite"/>
    </source>
</evidence>
<evidence type="ECO:0000313" key="3">
    <source>
        <dbReference type="Proteomes" id="UP001302602"/>
    </source>
</evidence>
<comment type="caution">
    <text evidence="2">The sequence shown here is derived from an EMBL/GenBank/DDBJ whole genome shotgun (WGS) entry which is preliminary data.</text>
</comment>
<dbReference type="EMBL" id="MU853262">
    <property type="protein sequence ID" value="KAK4118642.1"/>
    <property type="molecule type" value="Genomic_DNA"/>
</dbReference>
<accession>A0AAN6YYS4</accession>
<protein>
    <submittedName>
        <fullName evidence="2">Uncharacterized protein</fullName>
    </submittedName>
</protein>
<evidence type="ECO:0000313" key="2">
    <source>
        <dbReference type="EMBL" id="KAK4118642.1"/>
    </source>
</evidence>
<dbReference type="Proteomes" id="UP001302602">
    <property type="component" value="Unassembled WGS sequence"/>
</dbReference>
<sequence length="105" mass="11953">MIERQRIGCTVVSVPRPFRLRASGRNKFHPSIHLSLLPSCRHRRPSDLERWPIRVQPFPVPSRAVLPIGATSRRWKPVGSGMSDSACRPRPRCSSSWVDSTTRPE</sequence>
<feature type="region of interest" description="Disordered" evidence="1">
    <location>
        <begin position="75"/>
        <end position="105"/>
    </location>
</feature>
<dbReference type="RefSeq" id="XP_062642415.1">
    <property type="nucleotide sequence ID" value="XM_062787007.1"/>
</dbReference>
<proteinExistence type="predicted"/>
<name>A0AAN6YYS4_9PEZI</name>
<organism evidence="2 3">
    <name type="scientific">Parathielavia appendiculata</name>
    <dbReference type="NCBI Taxonomy" id="2587402"/>
    <lineage>
        <taxon>Eukaryota</taxon>
        <taxon>Fungi</taxon>
        <taxon>Dikarya</taxon>
        <taxon>Ascomycota</taxon>
        <taxon>Pezizomycotina</taxon>
        <taxon>Sordariomycetes</taxon>
        <taxon>Sordariomycetidae</taxon>
        <taxon>Sordariales</taxon>
        <taxon>Chaetomiaceae</taxon>
        <taxon>Parathielavia</taxon>
    </lineage>
</organism>
<dbReference type="AlphaFoldDB" id="A0AAN6YYS4"/>
<reference evidence="2" key="2">
    <citation type="submission" date="2023-05" db="EMBL/GenBank/DDBJ databases">
        <authorList>
            <consortium name="Lawrence Berkeley National Laboratory"/>
            <person name="Steindorff A."/>
            <person name="Hensen N."/>
            <person name="Bonometti L."/>
            <person name="Westerberg I."/>
            <person name="Brannstrom I.O."/>
            <person name="Guillou S."/>
            <person name="Cros-Aarteil S."/>
            <person name="Calhoun S."/>
            <person name="Haridas S."/>
            <person name="Kuo A."/>
            <person name="Mondo S."/>
            <person name="Pangilinan J."/>
            <person name="Riley R."/>
            <person name="Labutti K."/>
            <person name="Andreopoulos B."/>
            <person name="Lipzen A."/>
            <person name="Chen C."/>
            <person name="Yanf M."/>
            <person name="Daum C."/>
            <person name="Ng V."/>
            <person name="Clum A."/>
            <person name="Ohm R."/>
            <person name="Martin F."/>
            <person name="Silar P."/>
            <person name="Natvig D."/>
            <person name="Lalanne C."/>
            <person name="Gautier V."/>
            <person name="Ament-Velasquez S.L."/>
            <person name="Kruys A."/>
            <person name="Hutchinson M.I."/>
            <person name="Powell A.J."/>
            <person name="Barry K."/>
            <person name="Miller A.N."/>
            <person name="Grigoriev I.V."/>
            <person name="Debuchy R."/>
            <person name="Gladieux P."/>
            <person name="Thoren M.H."/>
            <person name="Johannesson H."/>
        </authorList>
    </citation>
    <scope>NUCLEOTIDE SEQUENCE</scope>
    <source>
        <strain evidence="2">CBS 731.68</strain>
    </source>
</reference>
<gene>
    <name evidence="2" type="ORF">N657DRAFT_366764</name>
</gene>